<feature type="region of interest" description="Disordered" evidence="2">
    <location>
        <begin position="516"/>
        <end position="538"/>
    </location>
</feature>
<feature type="transmembrane region" description="Helical" evidence="3">
    <location>
        <begin position="213"/>
        <end position="235"/>
    </location>
</feature>
<accession>A0ABM1A9F3</accession>
<feature type="transmembrane region" description="Helical" evidence="3">
    <location>
        <begin position="124"/>
        <end position="142"/>
    </location>
</feature>
<feature type="transmembrane region" description="Helical" evidence="3">
    <location>
        <begin position="729"/>
        <end position="748"/>
    </location>
</feature>
<comment type="subcellular location">
    <subcellularLocation>
        <location evidence="1">Membrane</location>
        <topology evidence="1">Multi-pass membrane protein</topology>
    </subcellularLocation>
</comment>
<dbReference type="PANTHER" id="PTHR11360:SF284">
    <property type="entry name" value="EG:103B4.3 PROTEIN-RELATED"/>
    <property type="match status" value="1"/>
</dbReference>
<feature type="transmembrane region" description="Helical" evidence="3">
    <location>
        <begin position="607"/>
        <end position="625"/>
    </location>
</feature>
<keyword evidence="3" id="KW-0812">Transmembrane</keyword>
<evidence type="ECO:0000259" key="4">
    <source>
        <dbReference type="PROSITE" id="PS50850"/>
    </source>
</evidence>
<proteinExistence type="predicted"/>
<keyword evidence="3" id="KW-1133">Transmembrane helix</keyword>
<dbReference type="InterPro" id="IPR020846">
    <property type="entry name" value="MFS_dom"/>
</dbReference>
<feature type="compositionally biased region" description="Low complexity" evidence="2">
    <location>
        <begin position="266"/>
        <end position="278"/>
    </location>
</feature>
<dbReference type="PANTHER" id="PTHR11360">
    <property type="entry name" value="MONOCARBOXYLATE TRANSPORTER"/>
    <property type="match status" value="1"/>
</dbReference>
<feature type="transmembrane region" description="Helical" evidence="3">
    <location>
        <begin position="148"/>
        <end position="170"/>
    </location>
</feature>
<keyword evidence="3" id="KW-0472">Membrane</keyword>
<feature type="compositionally biased region" description="Polar residues" evidence="2">
    <location>
        <begin position="9"/>
        <end position="18"/>
    </location>
</feature>
<feature type="compositionally biased region" description="Low complexity" evidence="2">
    <location>
        <begin position="33"/>
        <end position="45"/>
    </location>
</feature>
<dbReference type="InterPro" id="IPR036259">
    <property type="entry name" value="MFS_trans_sf"/>
</dbReference>
<feature type="region of interest" description="Disordered" evidence="2">
    <location>
        <begin position="239"/>
        <end position="293"/>
    </location>
</feature>
<feature type="region of interest" description="Disordered" evidence="2">
    <location>
        <begin position="1"/>
        <end position="46"/>
    </location>
</feature>
<feature type="transmembrane region" description="Helical" evidence="3">
    <location>
        <begin position="94"/>
        <end position="112"/>
    </location>
</feature>
<feature type="compositionally biased region" description="Low complexity" evidence="2">
    <location>
        <begin position="247"/>
        <end position="258"/>
    </location>
</feature>
<dbReference type="CDD" id="cd17352">
    <property type="entry name" value="MFS_MCT_SLC16"/>
    <property type="match status" value="1"/>
</dbReference>
<protein>
    <submittedName>
        <fullName evidence="6">Monocarboxylate transporter 12</fullName>
    </submittedName>
</protein>
<sequence length="791" mass="83553">MTVADSSMDESTQKSAQNGAVVPDTSAASSGKSTEQTSDSQQQDEGYIKPPDGGWGIMVVISSFLIHVIADGVVYSFGVFLTEFVHYFDTGRGAASWIGSLQPAVTFTVGPLSSALTNKYGCRIVTIAGAIVAGLGFVLSVFAPNLYYLYFTAGIMAGVGFGLIYLPAIVCVAQYFEKYRSFATGLAVCGSGFGTMFMAPLTEMLVVEYQWQGAMLILGGVILNVIVCGILFRPLEASPGSGGKRGAGSASLSSAASSTEEERLLGTSGATGDSDTATTPPPPGGAKSGGGGGGAGIGQIQVLVEKDLDPSRRRGEGEDGNRFTAAQGLEIIHSLQQRHALPNGKAVLLSGKPDTGSDVVGPRAVSVSSLQDDRSDVASPPSEMVRMNSLVETVTTPGSLPLSLGVEEVRRLTASQSLVPADTDSVSEIANMVRSEGALNKFSALSPSDGAGGGGAGSTAVRQRHIHPSQQQGRHHHGGSSNTLSPLTRKDIFYSGSLLNIPMYRSQPDVYKTTVSTSLSHEHIRPREERGGGAGKGEGEGGVSCLCFNFSEEFRTTMRDMLSTELLKNPVFLMFAVSNFFTSIGFNMPFIFLPDRAILAGIDKDRATMLISVIGIANTAGRVIFGFLSDRPWVNRLMLYNTALTICGVATALSPLAASDYALLVTYAAVFGIFIGVYVSLTSVVLVDLLGLEYLTNSFGLLLLFQGAATFIGPPIAGWLCDWTGSYDISFIVMGILIAVSGAMLYFLPLVERYYQRKVPMVNLVRDMELGKHSVSENTDGKDSQIPGERV</sequence>
<evidence type="ECO:0000313" key="5">
    <source>
        <dbReference type="Proteomes" id="UP000694888"/>
    </source>
</evidence>
<gene>
    <name evidence="6" type="primary">LOC101853261</name>
</gene>
<feature type="region of interest" description="Disordered" evidence="2">
    <location>
        <begin position="444"/>
        <end position="486"/>
    </location>
</feature>
<feature type="region of interest" description="Disordered" evidence="2">
    <location>
        <begin position="346"/>
        <end position="381"/>
    </location>
</feature>
<feature type="transmembrane region" description="Helical" evidence="3">
    <location>
        <begin position="571"/>
        <end position="592"/>
    </location>
</feature>
<dbReference type="PROSITE" id="PS50850">
    <property type="entry name" value="MFS"/>
    <property type="match status" value="1"/>
</dbReference>
<feature type="compositionally biased region" description="Basic residues" evidence="2">
    <location>
        <begin position="462"/>
        <end position="478"/>
    </location>
</feature>
<organism evidence="5 6">
    <name type="scientific">Aplysia californica</name>
    <name type="common">California sea hare</name>
    <dbReference type="NCBI Taxonomy" id="6500"/>
    <lineage>
        <taxon>Eukaryota</taxon>
        <taxon>Metazoa</taxon>
        <taxon>Spiralia</taxon>
        <taxon>Lophotrochozoa</taxon>
        <taxon>Mollusca</taxon>
        <taxon>Gastropoda</taxon>
        <taxon>Heterobranchia</taxon>
        <taxon>Euthyneura</taxon>
        <taxon>Tectipleura</taxon>
        <taxon>Aplysiida</taxon>
        <taxon>Aplysioidea</taxon>
        <taxon>Aplysiidae</taxon>
        <taxon>Aplysia</taxon>
    </lineage>
</organism>
<reference evidence="6" key="1">
    <citation type="submission" date="2025-08" db="UniProtKB">
        <authorList>
            <consortium name="RefSeq"/>
        </authorList>
    </citation>
    <scope>IDENTIFICATION</scope>
</reference>
<dbReference type="Proteomes" id="UP000694888">
    <property type="component" value="Unplaced"/>
</dbReference>
<dbReference type="GeneID" id="101853261"/>
<name>A0ABM1A9F3_APLCA</name>
<feature type="transmembrane region" description="Helical" evidence="3">
    <location>
        <begin position="699"/>
        <end position="717"/>
    </location>
</feature>
<feature type="transmembrane region" description="Helical" evidence="3">
    <location>
        <begin position="55"/>
        <end position="82"/>
    </location>
</feature>
<dbReference type="RefSeq" id="XP_012943361.1">
    <property type="nucleotide sequence ID" value="XM_013087907.2"/>
</dbReference>
<dbReference type="InterPro" id="IPR011701">
    <property type="entry name" value="MFS"/>
</dbReference>
<dbReference type="SUPFAM" id="SSF103473">
    <property type="entry name" value="MFS general substrate transporter"/>
    <property type="match status" value="1"/>
</dbReference>
<evidence type="ECO:0000256" key="2">
    <source>
        <dbReference type="SAM" id="MobiDB-lite"/>
    </source>
</evidence>
<feature type="compositionally biased region" description="Basic and acidic residues" evidence="2">
    <location>
        <begin position="520"/>
        <end position="531"/>
    </location>
</feature>
<feature type="transmembrane region" description="Helical" evidence="3">
    <location>
        <begin position="637"/>
        <end position="658"/>
    </location>
</feature>
<feature type="transmembrane region" description="Helical" evidence="3">
    <location>
        <begin position="664"/>
        <end position="687"/>
    </location>
</feature>
<feature type="domain" description="Major facilitator superfamily (MFS) profile" evidence="4">
    <location>
        <begin position="571"/>
        <end position="791"/>
    </location>
</feature>
<dbReference type="Gene3D" id="1.20.1250.20">
    <property type="entry name" value="MFS general substrate transporter like domains"/>
    <property type="match status" value="2"/>
</dbReference>
<dbReference type="Pfam" id="PF07690">
    <property type="entry name" value="MFS_1"/>
    <property type="match status" value="2"/>
</dbReference>
<evidence type="ECO:0000256" key="3">
    <source>
        <dbReference type="SAM" id="Phobius"/>
    </source>
</evidence>
<evidence type="ECO:0000313" key="6">
    <source>
        <dbReference type="RefSeq" id="XP_012943361.1"/>
    </source>
</evidence>
<evidence type="ECO:0000256" key="1">
    <source>
        <dbReference type="ARBA" id="ARBA00004141"/>
    </source>
</evidence>
<keyword evidence="5" id="KW-1185">Reference proteome</keyword>
<dbReference type="InterPro" id="IPR050327">
    <property type="entry name" value="Proton-linked_MCT"/>
</dbReference>
<feature type="transmembrane region" description="Helical" evidence="3">
    <location>
        <begin position="182"/>
        <end position="201"/>
    </location>
</feature>